<dbReference type="SUPFAM" id="SSF54631">
    <property type="entry name" value="CBS-domain pair"/>
    <property type="match status" value="1"/>
</dbReference>
<keyword evidence="4" id="KW-1185">Reference proteome</keyword>
<evidence type="ECO:0000259" key="2">
    <source>
        <dbReference type="PROSITE" id="PS51371"/>
    </source>
</evidence>
<dbReference type="InterPro" id="IPR050965">
    <property type="entry name" value="UPF0336/Enoyl-CoA_hydratase"/>
</dbReference>
<feature type="domain" description="CBS" evidence="2">
    <location>
        <begin position="11"/>
        <end position="64"/>
    </location>
</feature>
<dbReference type="Pfam" id="PF01575">
    <property type="entry name" value="MaoC_dehydratas"/>
    <property type="match status" value="1"/>
</dbReference>
<dbReference type="AlphaFoldDB" id="A0AAV3T4S9"/>
<accession>A0AAV3T4S9</accession>
<dbReference type="PROSITE" id="PS51371">
    <property type="entry name" value="CBS"/>
    <property type="match status" value="2"/>
</dbReference>
<dbReference type="InterPro" id="IPR002539">
    <property type="entry name" value="MaoC-like_dom"/>
</dbReference>
<dbReference type="Gene3D" id="3.10.129.10">
    <property type="entry name" value="Hotdog Thioesterase"/>
    <property type="match status" value="1"/>
</dbReference>
<evidence type="ECO:0000313" key="3">
    <source>
        <dbReference type="EMBL" id="GAA0663010.1"/>
    </source>
</evidence>
<keyword evidence="1" id="KW-0129">CBS domain</keyword>
<name>A0AAV3T4S9_9EURY</name>
<dbReference type="PANTHER" id="PTHR43437">
    <property type="entry name" value="HYDROXYACYL-THIOESTER DEHYDRATASE TYPE 2, MITOCHONDRIAL-RELATED"/>
    <property type="match status" value="1"/>
</dbReference>
<dbReference type="Proteomes" id="UP001500420">
    <property type="component" value="Unassembled WGS sequence"/>
</dbReference>
<comment type="caution">
    <text evidence="3">The sequence shown here is derived from an EMBL/GenBank/DDBJ whole genome shotgun (WGS) entry which is preliminary data.</text>
</comment>
<evidence type="ECO:0000256" key="1">
    <source>
        <dbReference type="PROSITE-ProRule" id="PRU00703"/>
    </source>
</evidence>
<dbReference type="GO" id="GO:0006633">
    <property type="term" value="P:fatty acid biosynthetic process"/>
    <property type="evidence" value="ECO:0007669"/>
    <property type="project" value="TreeGrafter"/>
</dbReference>
<sequence length="291" mass="31796">MLVRIAVEDVMRRDVAVVTPETAAREVARTLRDAAVGAVIVDADPQGIVTQTDIVDLIAADRDTTTVRAADLMSSPLVTIAPEETIEVAAGKMDRHDIKRLAVTEGRDIVGIITTDGVSDYVPKLANRESKRTHDLDSRLGVSYAEEDWEFERVDDTREGRIDVGDTVRFTKRIDDADVQAFARASGDTNRLHLDETFADETQFGERIVHGVLAVGVISAALARLPGLTIYLSQEISFREPIAVGETVTAMCEFVDRLGDNRYRLATRVFGEDGTVAIDGTATVLVQELPD</sequence>
<dbReference type="Gene3D" id="3.10.580.10">
    <property type="entry name" value="CBS-domain"/>
    <property type="match status" value="1"/>
</dbReference>
<dbReference type="EMBL" id="BAAADV010000001">
    <property type="protein sequence ID" value="GAA0663010.1"/>
    <property type="molecule type" value="Genomic_DNA"/>
</dbReference>
<gene>
    <name evidence="3" type="ORF">GCM10009020_04470</name>
</gene>
<evidence type="ECO:0000313" key="4">
    <source>
        <dbReference type="Proteomes" id="UP001500420"/>
    </source>
</evidence>
<dbReference type="PANTHER" id="PTHR43437:SF3">
    <property type="entry name" value="HYDROXYACYL-THIOESTER DEHYDRATASE TYPE 2, MITOCHONDRIAL"/>
    <property type="match status" value="1"/>
</dbReference>
<dbReference type="GO" id="GO:0019171">
    <property type="term" value="F:(3R)-hydroxyacyl-[acyl-carrier-protein] dehydratase activity"/>
    <property type="evidence" value="ECO:0007669"/>
    <property type="project" value="TreeGrafter"/>
</dbReference>
<proteinExistence type="predicted"/>
<dbReference type="InterPro" id="IPR000644">
    <property type="entry name" value="CBS_dom"/>
</dbReference>
<dbReference type="InterPro" id="IPR029069">
    <property type="entry name" value="HotDog_dom_sf"/>
</dbReference>
<dbReference type="InterPro" id="IPR046342">
    <property type="entry name" value="CBS_dom_sf"/>
</dbReference>
<protein>
    <recommendedName>
        <fullName evidence="2">CBS domain-containing protein</fullName>
    </recommendedName>
</protein>
<dbReference type="SUPFAM" id="SSF54637">
    <property type="entry name" value="Thioesterase/thiol ester dehydrase-isomerase"/>
    <property type="match status" value="1"/>
</dbReference>
<dbReference type="Pfam" id="PF00571">
    <property type="entry name" value="CBS"/>
    <property type="match status" value="2"/>
</dbReference>
<organism evidence="3 4">
    <name type="scientific">Natronoarchaeum mannanilyticum</name>
    <dbReference type="NCBI Taxonomy" id="926360"/>
    <lineage>
        <taxon>Archaea</taxon>
        <taxon>Methanobacteriati</taxon>
        <taxon>Methanobacteriota</taxon>
        <taxon>Stenosarchaea group</taxon>
        <taxon>Halobacteria</taxon>
        <taxon>Halobacteriales</taxon>
        <taxon>Natronoarchaeaceae</taxon>
    </lineage>
</organism>
<dbReference type="RefSeq" id="WP_343772209.1">
    <property type="nucleotide sequence ID" value="NZ_BAAADV010000001.1"/>
</dbReference>
<dbReference type="CDD" id="cd03449">
    <property type="entry name" value="R_hydratase"/>
    <property type="match status" value="1"/>
</dbReference>
<dbReference type="SMART" id="SM00116">
    <property type="entry name" value="CBS"/>
    <property type="match status" value="2"/>
</dbReference>
<reference evidence="3 4" key="1">
    <citation type="journal article" date="2019" name="Int. J. Syst. Evol. Microbiol.">
        <title>The Global Catalogue of Microorganisms (GCM) 10K type strain sequencing project: providing services to taxonomists for standard genome sequencing and annotation.</title>
        <authorList>
            <consortium name="The Broad Institute Genomics Platform"/>
            <consortium name="The Broad Institute Genome Sequencing Center for Infectious Disease"/>
            <person name="Wu L."/>
            <person name="Ma J."/>
        </authorList>
    </citation>
    <scope>NUCLEOTIDE SEQUENCE [LARGE SCALE GENOMIC DNA]</scope>
    <source>
        <strain evidence="3 4">JCM 16328</strain>
    </source>
</reference>
<feature type="domain" description="CBS" evidence="2">
    <location>
        <begin position="73"/>
        <end position="130"/>
    </location>
</feature>